<dbReference type="InterPro" id="IPR029060">
    <property type="entry name" value="PIN-like_dom_sf"/>
</dbReference>
<name>A0A9X7J2S1_9FIRM</name>
<keyword evidence="2" id="KW-1185">Reference proteome</keyword>
<gene>
    <name evidence="1" type="ORF">MOST_21170</name>
</gene>
<reference evidence="1 2" key="1">
    <citation type="submission" date="2018-03" db="EMBL/GenBank/DDBJ databases">
        <title>Genome sequence of Moorella stamsii DSM 26217.</title>
        <authorList>
            <person name="Poehlein A."/>
            <person name="Daniel R."/>
        </authorList>
    </citation>
    <scope>NUCLEOTIDE SEQUENCE [LARGE SCALE GENOMIC DNA]</scope>
    <source>
        <strain evidence="2">DSM 26217</strain>
    </source>
</reference>
<organism evidence="1 2">
    <name type="scientific">Neomoorella stamsii</name>
    <dbReference type="NCBI Taxonomy" id="1266720"/>
    <lineage>
        <taxon>Bacteria</taxon>
        <taxon>Bacillati</taxon>
        <taxon>Bacillota</taxon>
        <taxon>Clostridia</taxon>
        <taxon>Neomoorellales</taxon>
        <taxon>Neomoorellaceae</taxon>
        <taxon>Neomoorella</taxon>
    </lineage>
</organism>
<accession>A0A9X7J2S1</accession>
<evidence type="ECO:0008006" key="3">
    <source>
        <dbReference type="Google" id="ProtNLM"/>
    </source>
</evidence>
<dbReference type="EMBL" id="PVXL01000046">
    <property type="protein sequence ID" value="PRR72406.1"/>
    <property type="molecule type" value="Genomic_DNA"/>
</dbReference>
<dbReference type="AlphaFoldDB" id="A0A9X7J2S1"/>
<comment type="caution">
    <text evidence="1">The sequence shown here is derived from an EMBL/GenBank/DDBJ whole genome shotgun (WGS) entry which is preliminary data.</text>
</comment>
<protein>
    <recommendedName>
        <fullName evidence="3">PIN domain-containing protein</fullName>
    </recommendedName>
</protein>
<proteinExistence type="predicted"/>
<dbReference type="Proteomes" id="UP000239430">
    <property type="component" value="Unassembled WGS sequence"/>
</dbReference>
<evidence type="ECO:0000313" key="2">
    <source>
        <dbReference type="Proteomes" id="UP000239430"/>
    </source>
</evidence>
<dbReference type="RefSeq" id="WP_054936581.1">
    <property type="nucleotide sequence ID" value="NZ_PVXL01000046.1"/>
</dbReference>
<dbReference type="SUPFAM" id="SSF88723">
    <property type="entry name" value="PIN domain-like"/>
    <property type="match status" value="1"/>
</dbReference>
<sequence>MEWLANLCGKKVALDTAPLIYFVEENSTYLPLVLLFFENMDNGLFTCITSMTLIEVMVYPLRQGNQSLARRYRDILLTARNLETIPSCGHRERVAELRYSLCR</sequence>
<evidence type="ECO:0000313" key="1">
    <source>
        <dbReference type="EMBL" id="PRR72406.1"/>
    </source>
</evidence>